<name>A0A176ZH45_9BRAD</name>
<dbReference type="EMBL" id="LSEF01000028">
    <property type="protein sequence ID" value="OAF19106.1"/>
    <property type="molecule type" value="Genomic_DNA"/>
</dbReference>
<evidence type="ECO:0000313" key="3">
    <source>
        <dbReference type="Proteomes" id="UP000077173"/>
    </source>
</evidence>
<proteinExistence type="predicted"/>
<evidence type="ECO:0000256" key="1">
    <source>
        <dbReference type="SAM" id="MobiDB-lite"/>
    </source>
</evidence>
<keyword evidence="3" id="KW-1185">Reference proteome</keyword>
<reference evidence="2 3" key="1">
    <citation type="submission" date="2016-02" db="EMBL/GenBank/DDBJ databases">
        <title>Draft genome sequence of the strain BR 10247T Bradyrhizobium neotropicale isolated from nodules of Centrolobium paraense.</title>
        <authorList>
            <person name="Simoes-Araujo J.L."/>
            <person name="Barauna A.C."/>
            <person name="Silva K."/>
            <person name="Zilli J.E."/>
        </authorList>
    </citation>
    <scope>NUCLEOTIDE SEQUENCE [LARGE SCALE GENOMIC DNA]</scope>
    <source>
        <strain evidence="2 3">BR 10247</strain>
    </source>
</reference>
<evidence type="ECO:0000313" key="2">
    <source>
        <dbReference type="EMBL" id="OAF19106.1"/>
    </source>
</evidence>
<accession>A0A176ZH45</accession>
<dbReference type="Proteomes" id="UP000077173">
    <property type="component" value="Unassembled WGS sequence"/>
</dbReference>
<organism evidence="2 3">
    <name type="scientific">Bradyrhizobium neotropicale</name>
    <dbReference type="NCBI Taxonomy" id="1497615"/>
    <lineage>
        <taxon>Bacteria</taxon>
        <taxon>Pseudomonadati</taxon>
        <taxon>Pseudomonadota</taxon>
        <taxon>Alphaproteobacteria</taxon>
        <taxon>Hyphomicrobiales</taxon>
        <taxon>Nitrobacteraceae</taxon>
        <taxon>Bradyrhizobium</taxon>
    </lineage>
</organism>
<dbReference type="AlphaFoldDB" id="A0A176ZH45"/>
<protein>
    <submittedName>
        <fullName evidence="2">Uncharacterized protein</fullName>
    </submittedName>
</protein>
<feature type="region of interest" description="Disordered" evidence="1">
    <location>
        <begin position="119"/>
        <end position="138"/>
    </location>
</feature>
<sequence>MARGGVDAVVAQERIETVLVPADFQHGCGWQEQVLAQLLTHARQAIRIRINRRNNEIQAFCFDNPSQCLGPFRVVHGRNEIVSVRVGFLQSELVVVTADDEDRLGPPSQAAGQIVARSVTSVRKEQSRSQLTSPASHRDMSPIEKTLWIIRRKIDIQFPLGLLRLGLRRDRTGGVMTLLLSSMHPRGYGRLPLMSHVLAKPSSDSPRILL</sequence>
<gene>
    <name evidence="2" type="ORF">AXW67_39580</name>
</gene>
<comment type="caution">
    <text evidence="2">The sequence shown here is derived from an EMBL/GenBank/DDBJ whole genome shotgun (WGS) entry which is preliminary data.</text>
</comment>